<dbReference type="EMBL" id="JAIWYP010000004">
    <property type="protein sequence ID" value="KAH3842655.1"/>
    <property type="molecule type" value="Genomic_DNA"/>
</dbReference>
<reference evidence="1" key="2">
    <citation type="submission" date="2020-11" db="EMBL/GenBank/DDBJ databases">
        <authorList>
            <person name="McCartney M.A."/>
            <person name="Auch B."/>
            <person name="Kono T."/>
            <person name="Mallez S."/>
            <person name="Becker A."/>
            <person name="Gohl D.M."/>
            <person name="Silverstein K.A.T."/>
            <person name="Koren S."/>
            <person name="Bechman K.B."/>
            <person name="Herman A."/>
            <person name="Abrahante J.E."/>
            <person name="Garbe J."/>
        </authorList>
    </citation>
    <scope>NUCLEOTIDE SEQUENCE</scope>
    <source>
        <strain evidence="1">Duluth1</strain>
        <tissue evidence="1">Whole animal</tissue>
    </source>
</reference>
<reference evidence="1" key="1">
    <citation type="journal article" date="2019" name="bioRxiv">
        <title>The Genome of the Zebra Mussel, Dreissena polymorpha: A Resource for Invasive Species Research.</title>
        <authorList>
            <person name="McCartney M.A."/>
            <person name="Auch B."/>
            <person name="Kono T."/>
            <person name="Mallez S."/>
            <person name="Zhang Y."/>
            <person name="Obille A."/>
            <person name="Becker A."/>
            <person name="Abrahante J.E."/>
            <person name="Garbe J."/>
            <person name="Badalamenti J.P."/>
            <person name="Herman A."/>
            <person name="Mangelson H."/>
            <person name="Liachko I."/>
            <person name="Sullivan S."/>
            <person name="Sone E.D."/>
            <person name="Koren S."/>
            <person name="Silverstein K.A.T."/>
            <person name="Beckman K.B."/>
            <person name="Gohl D.M."/>
        </authorList>
    </citation>
    <scope>NUCLEOTIDE SEQUENCE</scope>
    <source>
        <strain evidence="1">Duluth1</strain>
        <tissue evidence="1">Whole animal</tissue>
    </source>
</reference>
<dbReference type="AlphaFoldDB" id="A0A9D4QUG5"/>
<accession>A0A9D4QUG5</accession>
<name>A0A9D4QUG5_DREPO</name>
<comment type="caution">
    <text evidence="1">The sequence shown here is derived from an EMBL/GenBank/DDBJ whole genome shotgun (WGS) entry which is preliminary data.</text>
</comment>
<keyword evidence="2" id="KW-1185">Reference proteome</keyword>
<protein>
    <submittedName>
        <fullName evidence="1">Uncharacterized protein</fullName>
    </submittedName>
</protein>
<gene>
    <name evidence="1" type="ORF">DPMN_116157</name>
</gene>
<dbReference type="Proteomes" id="UP000828390">
    <property type="component" value="Unassembled WGS sequence"/>
</dbReference>
<sequence>MGSDRDSGSLQQTIQPMKDKYTKLDYRTVQIAKRETRTMKKANEERAMFNAD</sequence>
<organism evidence="1 2">
    <name type="scientific">Dreissena polymorpha</name>
    <name type="common">Zebra mussel</name>
    <name type="synonym">Mytilus polymorpha</name>
    <dbReference type="NCBI Taxonomy" id="45954"/>
    <lineage>
        <taxon>Eukaryota</taxon>
        <taxon>Metazoa</taxon>
        <taxon>Spiralia</taxon>
        <taxon>Lophotrochozoa</taxon>
        <taxon>Mollusca</taxon>
        <taxon>Bivalvia</taxon>
        <taxon>Autobranchia</taxon>
        <taxon>Heteroconchia</taxon>
        <taxon>Euheterodonta</taxon>
        <taxon>Imparidentia</taxon>
        <taxon>Neoheterodontei</taxon>
        <taxon>Myida</taxon>
        <taxon>Dreissenoidea</taxon>
        <taxon>Dreissenidae</taxon>
        <taxon>Dreissena</taxon>
    </lineage>
</organism>
<evidence type="ECO:0000313" key="1">
    <source>
        <dbReference type="EMBL" id="KAH3842655.1"/>
    </source>
</evidence>
<evidence type="ECO:0000313" key="2">
    <source>
        <dbReference type="Proteomes" id="UP000828390"/>
    </source>
</evidence>
<proteinExistence type="predicted"/>